<organism evidence="1">
    <name type="scientific">viral metagenome</name>
    <dbReference type="NCBI Taxonomy" id="1070528"/>
    <lineage>
        <taxon>unclassified sequences</taxon>
        <taxon>metagenomes</taxon>
        <taxon>organismal metagenomes</taxon>
    </lineage>
</organism>
<protein>
    <submittedName>
        <fullName evidence="1">Uncharacterized protein</fullName>
    </submittedName>
</protein>
<reference evidence="1" key="1">
    <citation type="journal article" date="2020" name="Nature">
        <title>Giant virus diversity and host interactions through global metagenomics.</title>
        <authorList>
            <person name="Schulz F."/>
            <person name="Roux S."/>
            <person name="Paez-Espino D."/>
            <person name="Jungbluth S."/>
            <person name="Walsh D.A."/>
            <person name="Denef V.J."/>
            <person name="McMahon K.D."/>
            <person name="Konstantinidis K.T."/>
            <person name="Eloe-Fadrosh E.A."/>
            <person name="Kyrpides N.C."/>
            <person name="Woyke T."/>
        </authorList>
    </citation>
    <scope>NUCLEOTIDE SEQUENCE</scope>
    <source>
        <strain evidence="1">GVMAG-M-3300027770-17</strain>
    </source>
</reference>
<sequence length="1117" mass="120996">MAAVQNNFIDYLGLTLSASPNVGDTAFHQLNLGITGASYVYTSNTGITYSYTIDTSTNLPTDFLYLRNTDDLGSTLGDRLITTNSSGNGTLLFNVLKGSNTNFMLYYSPSQITYDNDDHTQDLPVGITLSPQPDGLLSVTSQVIQLQDKTSSIINLSGIKYDGFDVPDGSSAGIVVYQQTTAGISGITSGDRRTIAGITLGTITSFSNNNAFNTISGYTLAWDAALDDLYMIYYQGLSGFTGPSYNFLSVQPFNLPLNNSPTIFRSDSNGVTANIYNINYNFEGITSGQILVTDVQGSNTGIVDIVKNPNFDLYYAPYFFPAIGGTAIVEPGSYYQYVNPLNSNLFSGETFSIPAHIQLLEDQGITGTLVASQYNRRRKIVLDLTQFNYFDKDQNSIFNSIDKIGNTGQIYIVSQESGNTGTLYSGLTGIPFSGSTASISYNGPSYSVEFPDLGPTGITTIPYRMSFYDNTEQSLRSSTITIPVQFSGLLPTDEFLFANVEDNVLTSSNIYLKISDFDYFDKNTDSIFGPSGVTSGTLSLLDGTTMRSLIGSTSYNYSLGSTYDYTISATGTFSATIPKVTYLRFTPDGSTSYNTAYQLILFSPNETFLGGIYQYRVTQNTLSFTLINFDYLDYSGLSIFNDPRYASNPRSGFIELCDKNGVVKQSVAYVQGTSAYQFSTSVSGDVAKYFLRFFDSNVNFIRTATKQNFYTGIIQYTNNYAGGGTAFGYTGPANLQFPYLFSGFGGDSTEIIVLGELTQPLATNQTIVMNVPKEELQRMIVYDSAWLGGQYGTGASGGRTFNGLTGSTAQTGSGFTGPNVGLFLNYVLSQVNVTYGFTGHNGTYQESDRLGGLDILFSGITLNNYQTLGNSGQTGNPWGVSGGTAGFFKDDLSPIPSKQLKKYMDDTGVTFAGATYSSESLLNFIPVEAIRSITQKGISIDRVSDIIQDVDTTMTVFVNPLRNLFEQSVAYGRANNTIEVDIADIPSAIVNRIGPNGNPINTPWTLASHIYGISFADNDTLTFYIKYSLGSARRYGVDPTVVAGLGPQWQNAPSIKLTFQGRSFDIPIGITDPQSGLLRDGGTGIGSDQDSEFAASNVDYTLGIQLIASPNKSNFDY</sequence>
<dbReference type="AlphaFoldDB" id="A0A6C0LAU7"/>
<evidence type="ECO:0000313" key="1">
    <source>
        <dbReference type="EMBL" id="QHU28086.1"/>
    </source>
</evidence>
<accession>A0A6C0LAU7</accession>
<dbReference type="EMBL" id="MN740468">
    <property type="protein sequence ID" value="QHU28086.1"/>
    <property type="molecule type" value="Genomic_DNA"/>
</dbReference>
<proteinExistence type="predicted"/>
<name>A0A6C0LAU7_9ZZZZ</name>